<dbReference type="GeneID" id="70138127"/>
<dbReference type="AlphaFoldDB" id="A0A9P8UGH4"/>
<sequence>MASSVPRETLNMYNDYGINLASIMGWDPQFIPQLDEQVVGLNIKTFWKKRKDGSAVNFSKVKESIPRPHPIDEEYCEDCQTTWLKGIDSAQHGFHPYHIALKPSIALEYAMEPRSIVVRLEGYIEQSVTFVDGSKGPVACAGGYFGPGSEYNMELFTRLPPDHEGSKLSVELTAVVSVLARQNRIEELQTISKEIQPKFDLLASLGRKIVGRDPLVFKGVTVVRIDRLLSQEGATVGDLDLELTTTKVALRFLDRRLSGNTPDTPVNYNTQNSYNHKEEADDEDSNNSEPLSIKHKRKGRTTIKPKSGKGKEKNEKGKDKGKEKHKTGSKNLDKSRAEAEELFPEIIRDEENIVTSSNQAGDFRVIIAVSSKELYDVVSNFMYYSWTFNEDTQTFKTKAKKKPPNQPMLVKVRQLIDELAMYYGIGVKVVWLLVSKNENLRAMELAKKAARVGGENVDWFCGDPLAGHKILSQDSQSPPIADRN</sequence>
<dbReference type="Proteomes" id="UP000758603">
    <property type="component" value="Unassembled WGS sequence"/>
</dbReference>
<feature type="compositionally biased region" description="Basic residues" evidence="1">
    <location>
        <begin position="293"/>
        <end position="308"/>
    </location>
</feature>
<accession>A0A9P8UGH4</accession>
<comment type="caution">
    <text evidence="2">The sequence shown here is derived from an EMBL/GenBank/DDBJ whole genome shotgun (WGS) entry which is preliminary data.</text>
</comment>
<dbReference type="OrthoDB" id="407198at2759"/>
<evidence type="ECO:0000313" key="3">
    <source>
        <dbReference type="Proteomes" id="UP000758603"/>
    </source>
</evidence>
<evidence type="ECO:0000256" key="1">
    <source>
        <dbReference type="SAM" id="MobiDB-lite"/>
    </source>
</evidence>
<feature type="compositionally biased region" description="Polar residues" evidence="1">
    <location>
        <begin position="259"/>
        <end position="274"/>
    </location>
</feature>
<name>A0A9P8UGH4_9PEZI</name>
<evidence type="ECO:0000313" key="2">
    <source>
        <dbReference type="EMBL" id="KAH6651698.1"/>
    </source>
</evidence>
<keyword evidence="3" id="KW-1185">Reference proteome</keyword>
<reference evidence="2" key="1">
    <citation type="journal article" date="2021" name="Nat. Commun.">
        <title>Genetic determinants of endophytism in the Arabidopsis root mycobiome.</title>
        <authorList>
            <person name="Mesny F."/>
            <person name="Miyauchi S."/>
            <person name="Thiergart T."/>
            <person name="Pickel B."/>
            <person name="Atanasova L."/>
            <person name="Karlsson M."/>
            <person name="Huettel B."/>
            <person name="Barry K.W."/>
            <person name="Haridas S."/>
            <person name="Chen C."/>
            <person name="Bauer D."/>
            <person name="Andreopoulos W."/>
            <person name="Pangilinan J."/>
            <person name="LaButti K."/>
            <person name="Riley R."/>
            <person name="Lipzen A."/>
            <person name="Clum A."/>
            <person name="Drula E."/>
            <person name="Henrissat B."/>
            <person name="Kohler A."/>
            <person name="Grigoriev I.V."/>
            <person name="Martin F.M."/>
            <person name="Hacquard S."/>
        </authorList>
    </citation>
    <scope>NUCLEOTIDE SEQUENCE</scope>
    <source>
        <strain evidence="2">MPI-SDFR-AT-0073</strain>
    </source>
</reference>
<gene>
    <name evidence="2" type="ORF">BKA67DRAFT_692958</name>
</gene>
<dbReference type="RefSeq" id="XP_045955976.1">
    <property type="nucleotide sequence ID" value="XM_046109236.1"/>
</dbReference>
<organism evidence="2 3">
    <name type="scientific">Truncatella angustata</name>
    <dbReference type="NCBI Taxonomy" id="152316"/>
    <lineage>
        <taxon>Eukaryota</taxon>
        <taxon>Fungi</taxon>
        <taxon>Dikarya</taxon>
        <taxon>Ascomycota</taxon>
        <taxon>Pezizomycotina</taxon>
        <taxon>Sordariomycetes</taxon>
        <taxon>Xylariomycetidae</taxon>
        <taxon>Amphisphaeriales</taxon>
        <taxon>Sporocadaceae</taxon>
        <taxon>Truncatella</taxon>
    </lineage>
</organism>
<protein>
    <submittedName>
        <fullName evidence="2">Uncharacterized protein</fullName>
    </submittedName>
</protein>
<feature type="region of interest" description="Disordered" evidence="1">
    <location>
        <begin position="259"/>
        <end position="336"/>
    </location>
</feature>
<proteinExistence type="predicted"/>
<dbReference type="EMBL" id="JAGPXC010000006">
    <property type="protein sequence ID" value="KAH6651698.1"/>
    <property type="molecule type" value="Genomic_DNA"/>
</dbReference>
<feature type="compositionally biased region" description="Basic and acidic residues" evidence="1">
    <location>
        <begin position="309"/>
        <end position="322"/>
    </location>
</feature>